<dbReference type="InterPro" id="IPR028082">
    <property type="entry name" value="Peripla_BP_I"/>
</dbReference>
<dbReference type="PROSITE" id="PS50932">
    <property type="entry name" value="HTH_LACI_2"/>
    <property type="match status" value="1"/>
</dbReference>
<dbReference type="SUPFAM" id="SSF53822">
    <property type="entry name" value="Periplasmic binding protein-like I"/>
    <property type="match status" value="1"/>
</dbReference>
<keyword evidence="1" id="KW-0678">Repressor</keyword>
<dbReference type="RefSeq" id="WP_125942309.1">
    <property type="nucleotide sequence ID" value="NZ_PXZH01000001.1"/>
</dbReference>
<organism evidence="6 7">
    <name type="scientific">Vagococcus humatus</name>
    <dbReference type="NCBI Taxonomy" id="1889241"/>
    <lineage>
        <taxon>Bacteria</taxon>
        <taxon>Bacillati</taxon>
        <taxon>Bacillota</taxon>
        <taxon>Bacilli</taxon>
        <taxon>Lactobacillales</taxon>
        <taxon>Enterococcaceae</taxon>
        <taxon>Vagococcus</taxon>
    </lineage>
</organism>
<dbReference type="Pfam" id="PF00532">
    <property type="entry name" value="Peripla_BP_1"/>
    <property type="match status" value="1"/>
</dbReference>
<evidence type="ECO:0000313" key="7">
    <source>
        <dbReference type="Proteomes" id="UP000277864"/>
    </source>
</evidence>
<dbReference type="SMART" id="SM00354">
    <property type="entry name" value="HTH_LACI"/>
    <property type="match status" value="1"/>
</dbReference>
<dbReference type="CDD" id="cd06291">
    <property type="entry name" value="PBP1_Qymf-like"/>
    <property type="match status" value="1"/>
</dbReference>
<reference evidence="6 7" key="1">
    <citation type="submission" date="2018-03" db="EMBL/GenBank/DDBJ databases">
        <authorList>
            <person name="Gulvik C.A."/>
        </authorList>
    </citation>
    <scope>NUCLEOTIDE SEQUENCE [LARGE SCALE GENOMIC DNA]</scope>
    <source>
        <strain evidence="6 7">JCM 31581</strain>
    </source>
</reference>
<dbReference type="PANTHER" id="PTHR30146:SF95">
    <property type="entry name" value="RIBOSE OPERON REPRESSOR"/>
    <property type="match status" value="1"/>
</dbReference>
<keyword evidence="3" id="KW-0238">DNA-binding</keyword>
<dbReference type="InterPro" id="IPR010982">
    <property type="entry name" value="Lambda_DNA-bd_dom_sf"/>
</dbReference>
<keyword evidence="4" id="KW-0804">Transcription</keyword>
<keyword evidence="2" id="KW-0805">Transcription regulation</keyword>
<keyword evidence="7" id="KW-1185">Reference proteome</keyword>
<dbReference type="PROSITE" id="PS00356">
    <property type="entry name" value="HTH_LACI_1"/>
    <property type="match status" value="1"/>
</dbReference>
<proteinExistence type="predicted"/>
<dbReference type="Pfam" id="PF00356">
    <property type="entry name" value="LacI"/>
    <property type="match status" value="1"/>
</dbReference>
<dbReference type="GO" id="GO:0000976">
    <property type="term" value="F:transcription cis-regulatory region binding"/>
    <property type="evidence" value="ECO:0007669"/>
    <property type="project" value="TreeGrafter"/>
</dbReference>
<dbReference type="Gene3D" id="3.40.50.2300">
    <property type="match status" value="2"/>
</dbReference>
<dbReference type="Gene3D" id="1.10.260.40">
    <property type="entry name" value="lambda repressor-like DNA-binding domains"/>
    <property type="match status" value="1"/>
</dbReference>
<dbReference type="EMBL" id="PXZH01000001">
    <property type="protein sequence ID" value="RST89698.1"/>
    <property type="molecule type" value="Genomic_DNA"/>
</dbReference>
<accession>A0A3R9ZX03</accession>
<name>A0A3R9ZX03_9ENTE</name>
<evidence type="ECO:0000256" key="2">
    <source>
        <dbReference type="ARBA" id="ARBA00023015"/>
    </source>
</evidence>
<dbReference type="OrthoDB" id="9796186at2"/>
<dbReference type="Proteomes" id="UP000277864">
    <property type="component" value="Unassembled WGS sequence"/>
</dbReference>
<comment type="caution">
    <text evidence="6">The sequence shown here is derived from an EMBL/GenBank/DDBJ whole genome shotgun (WGS) entry which is preliminary data.</text>
</comment>
<dbReference type="SUPFAM" id="SSF47413">
    <property type="entry name" value="lambda repressor-like DNA-binding domains"/>
    <property type="match status" value="1"/>
</dbReference>
<sequence>MPTMNDVAKLAGVSRGTVSNYVNGVQVKEASQKKIQAAIDELNYVPNITARQLKLQRSNLVVFILPTTRTPFFSELVYGMQQALNQVGFKMLLCNSNNQIEEELDYIQMAKEQKVAGIITISYSELGPYLTTDVPIVSIEKRLAPHIPCISSDNYAGGQLAARLLHKKQAKNFLVITRTTSKSLVNYGVRVQGFMDYCEKNDISVTKFESYQHEENFYPELRQFLETQYQQTCLYDGIFAVADQYADFSVGILKQLGYDVPADIQIIGFDGGRMYPEQPAYLSSIRQPVSDIIKQCVSILQQSLEHPNQKTVDPILLPVSYLEGLTTR</sequence>
<gene>
    <name evidence="6" type="ORF">C7P63_01065</name>
</gene>
<evidence type="ECO:0000313" key="6">
    <source>
        <dbReference type="EMBL" id="RST89698.1"/>
    </source>
</evidence>
<evidence type="ECO:0000256" key="3">
    <source>
        <dbReference type="ARBA" id="ARBA00023125"/>
    </source>
</evidence>
<dbReference type="GO" id="GO:0003700">
    <property type="term" value="F:DNA-binding transcription factor activity"/>
    <property type="evidence" value="ECO:0007669"/>
    <property type="project" value="TreeGrafter"/>
</dbReference>
<dbReference type="AlphaFoldDB" id="A0A3R9ZX03"/>
<evidence type="ECO:0000256" key="1">
    <source>
        <dbReference type="ARBA" id="ARBA00022491"/>
    </source>
</evidence>
<dbReference type="InterPro" id="IPR001761">
    <property type="entry name" value="Peripla_BP/Lac1_sug-bd_dom"/>
</dbReference>
<evidence type="ECO:0000256" key="4">
    <source>
        <dbReference type="ARBA" id="ARBA00023163"/>
    </source>
</evidence>
<dbReference type="InterPro" id="IPR000843">
    <property type="entry name" value="HTH_LacI"/>
</dbReference>
<dbReference type="PANTHER" id="PTHR30146">
    <property type="entry name" value="LACI-RELATED TRANSCRIPTIONAL REPRESSOR"/>
    <property type="match status" value="1"/>
</dbReference>
<dbReference type="CDD" id="cd01392">
    <property type="entry name" value="HTH_LacI"/>
    <property type="match status" value="1"/>
</dbReference>
<feature type="domain" description="HTH lacI-type" evidence="5">
    <location>
        <begin position="2"/>
        <end position="55"/>
    </location>
</feature>
<protein>
    <submittedName>
        <fullName evidence="6">Phage tail protein</fullName>
    </submittedName>
</protein>
<evidence type="ECO:0000259" key="5">
    <source>
        <dbReference type="PROSITE" id="PS50932"/>
    </source>
</evidence>